<feature type="chain" id="PRO_5008533957" description="Filamentous haemagglutinin FhaB/tRNA nuclease CdiA-like TPS domain-containing protein" evidence="1">
    <location>
        <begin position="31"/>
        <end position="2917"/>
    </location>
</feature>
<evidence type="ECO:0000313" key="4">
    <source>
        <dbReference type="Proteomes" id="UP000092932"/>
    </source>
</evidence>
<evidence type="ECO:0000313" key="3">
    <source>
        <dbReference type="EMBL" id="ANY19381.1"/>
    </source>
</evidence>
<dbReference type="NCBIfam" id="TIGR01901">
    <property type="entry name" value="adhes_NPXG"/>
    <property type="match status" value="1"/>
</dbReference>
<dbReference type="KEGG" id="ado:A6F68_00855"/>
<name>A0A1B2ABA9_9SPHN</name>
<feature type="domain" description="Filamentous haemagglutinin FhaB/tRNA nuclease CdiA-like TPS" evidence="2">
    <location>
        <begin position="35"/>
        <end position="160"/>
    </location>
</feature>
<dbReference type="Pfam" id="PF05860">
    <property type="entry name" value="TPS"/>
    <property type="match status" value="1"/>
</dbReference>
<evidence type="ECO:0000256" key="1">
    <source>
        <dbReference type="SAM" id="SignalP"/>
    </source>
</evidence>
<dbReference type="InterPro" id="IPR012334">
    <property type="entry name" value="Pectin_lyas_fold"/>
</dbReference>
<dbReference type="Gene3D" id="2.160.20.10">
    <property type="entry name" value="Single-stranded right-handed beta-helix, Pectin lyase-like"/>
    <property type="match status" value="1"/>
</dbReference>
<sequence length="2917" mass="279246">MTAKHRTLRLKMLATTATAALLAIPSVAHAQLVSSMDLSTAVDSGGNGGQIAIDDSNPTVTDISVLAPVVVAQWTRFNVPVATTVNVTNGSGAPVASLLNRVIGGSLSQIEGTINTTDVNFWLINQDGILFGDSAVVSASSPSMNKVGLFFSTLDVSDADFFDFYNGTDNAGNGAATISFSGATSSFLVASAGVGTQPSFVTDGTLMFVGPRLDLTANFDSKTGKTSFVAATDVSVAFNAGSPVSYTINAGTTVADQLVDGSVKGSSADFVFVSAAGVMNAMLTVDADVATTAAATDRGIYLYTAGATSPSVTVGGALSSTGGIEADVSGDLTISQDASGSYVNLQAVDIATQGLAATAGDLSLEGLSIATGDLDASGNVLAVADPSVALGAVTAGNDVTIQSVGAVSTGAIDAGRRLRIGNIAIPTSVTISGNVSAADVNIRTTGLLDAQDIDADDIDASTGNVALQAGSIDAGNVTATDSISFSAANVGSANFASLISTGGSVITSGGAVPGTITVTGETRGTSVTLVSVNALDVGAVNSTAGFVDLVSLNSTVDAGAVSATGSAARLQADDAVTATSISATGGIDVDSIAGGNLSLGDLNAGTTIALDTVGSVNFGAATAGGAFAIGGSVDPSSITAGGNVSAGSVDFDSTGALNALAITANAGDIDIDTASVSAGALRATDDIFVDAAGAVSLASARADSDSSGAGNLVIGALTAPSTLTVTGASQGVAVDLQASGNVQLGAVTSTAGDVDIDSTTGSVTTASLRSTGGSTFVTARGAVTTSGINADQAIDVDSTMGGALDLGSLRAGTTIALDTAGSVKASLVTAGGALTIGTPMAKVASVELTSNATAGSVDIQTSGALVADIIKATAGDITVMAQTIDTGSLASEAGNVSLMATGTIDTTSIRATGGSIDVDSTMGGALDLGNLAATDAVALDTSGSVTTGTISAGGALTVGTPMAKVASATFNGDVQAASINVQTAGALSGQLIRSSMGDVTLMAASIDATTVTATGGNASLMATGDITTVSIRSTTGFVDVDSTMGGALDLGDVSAATTVALDTSGTVRTGLIAAGGALTVGSLFNRVASAEFTGNISGASVRVDSTGALTAQNVGSTVGDVVLNGEPIDAGEVTSAANLFFATTTSNGTAAFDSLTATGLVSVSGVVPRTITVSGSTTGGSVTLFAFDEISLGNVTSTNGGVTLDTSLFGTAAGTISAANIRTTNENARLIAPGSITTQSITTTNGAIDVDSTMGGALDLGNLDATGNINLDTTGTLEAGTIDTDASLLVGTVRTPTSVLFTGNATANAMTIMSVGEITTQNLTSNDALLVETTNADLTTGVVTVRNLGATLTLNANGATSSVSSTGLVTNGGDITVTAGQDISTGNIATSLMGTPTAGNVSLDAGNDVTTGFASVGGDMTVAAVGDVSLGGGAIVGDLFVGDAMNKVASVTLTADLSVNDLDIQTSGAFLAEDAMMNPTDITATGSVNVMADTIDVGAITADTMALMSAGFIMTGNLTSNAALSVETINADLTTGAVRVLNPNATLTLTAGGATSSATSAGLMTNGGDITVSAGQNISTGNIATSLMGTPTSGNVTLDATNGNVTTGFASVGGNMTVDAAGAVLMNGASIAGALAIGDPMDKVGSVTFTADTTAGSVDVQTSGALVAKTGGGSPRAITSTAGDVNVMAASINTGAISATGGDATLMATGAVTTTSITSTTGAIDVDSTGGGALDLGTLDAATTIALDTTGTVTADGTTAGGALTVGALAPVASATFTGNVSAASVDIDAVGAVLARSGSSTLRTITATAGDIDIDAGSVTGGALAATDDVFVDAGGAVSLASARADSDSSGAGNLVIGATTLPSSLTVTGASQGVAVDLQASGAVQLGTVTSTNGVVDIDSTAGSITTTGISATGGDALLTAAQNVTATGAIASTTGSVDVDAVGGAIAATAVTAKTDVLLTSAGDVTTTGTVTATDGLIDVDSTGGGALVLGQALTGDGAALQAGTTIALDTTGTVTAGGTTAGGALTVGSLAPVASATFTGNVSAASVDIDAVGAVLARSGSSTLRTITATAGDIDIDAGSVTGGALAATDDVFVDAGGAVSLASARADSDSSGAGNLVIGATTLPSSLTVTGASQGVAVDLQASGAVQLGTVTSTNGVVDIDSTAGSITTAGVSATGGDALLTAAQNVTATGAITSTGKTDIDATNGAIAVTSVAAGGNAELTAGTTVVATGPISGRLVDIDAVGNVTLTAASSTAGVVDIDSTGGSISTTGITAFGGDALLTAAQNVVATGAITSTGKTDIDATNGAIAVTSVAAGGNAELTAKTTITATGAISGRLVDIDAGGNVTLTTASSTAGVVDIDSTGGSISTTGVTAVGGGALLTAAQNVTATGAISGSLVDVDAGGNVTLTTASSTAGVVDIDSTGGSIAATGITATGGNALLTASSTITTTGTVRSTGAIDIDSTRGGNLTIGSALTTLATPALEAGTTIAIDTTGAVTAGAIKAGGALTVGSASIPTSVTFTGPVTVNGMTVRTGGTFTSQAAVKVETSATVTARDVVIGAAFAATDVTLRAASSGTVALGSGTATFSLSDAELDRVTAITLTVDAGANAVTVTDVSLTGAAGSSRVNVATTGAITFGGDLTADGANRVIRLGGSAVSGDASATGLASQISGDIKDVTINVGSATLDLRGRDIAFGRSGFLTDVNDRNSQDLAILFVGNAASSLYNATLLSPLDGDRASDPVYLRAGKLSVAYANSALFQNTGANGNGATTNNGVIIGSTGGGGILSLDTTDPTNTFALFGQINNLTGPAAAVAGPSVIIIDNSVQPQFSRVNGCLISSGAGCLNTVIGAVQLSLPRENVNLLSGDGSVLVPFDPLVGTNNEGLFSDAVSDDENLDCPRDEKGVCVERQGGN</sequence>
<dbReference type="Proteomes" id="UP000092932">
    <property type="component" value="Chromosome"/>
</dbReference>
<dbReference type="EMBL" id="CP016591">
    <property type="protein sequence ID" value="ANY19381.1"/>
    <property type="molecule type" value="Genomic_DNA"/>
</dbReference>
<dbReference type="InterPro" id="IPR008638">
    <property type="entry name" value="FhaB/CdiA-like_TPS"/>
</dbReference>
<dbReference type="STRING" id="692370.A6F68_00855"/>
<dbReference type="OrthoDB" id="1776524at2"/>
<keyword evidence="1" id="KW-0732">Signal</keyword>
<dbReference type="SMART" id="SM00912">
    <property type="entry name" value="Haemagg_act"/>
    <property type="match status" value="1"/>
</dbReference>
<dbReference type="RefSeq" id="WP_067676741.1">
    <property type="nucleotide sequence ID" value="NZ_CP016591.1"/>
</dbReference>
<gene>
    <name evidence="3" type="ORF">A6F68_00855</name>
</gene>
<reference evidence="3 4" key="1">
    <citation type="submission" date="2016-07" db="EMBL/GenBank/DDBJ databases">
        <title>Complete genome sequence of Altererythrobacter dongtanensis KCTC 22672, a type strain with esterase isolated from tidal flat.</title>
        <authorList>
            <person name="Cheng H."/>
            <person name="Wu Y.-H."/>
            <person name="Zhou P."/>
            <person name="Huo Y.-Y."/>
            <person name="Wang C.-S."/>
            <person name="Xu X.-W."/>
        </authorList>
    </citation>
    <scope>NUCLEOTIDE SEQUENCE [LARGE SCALE GENOMIC DNA]</scope>
    <source>
        <strain evidence="3 4">KCTC 22672</strain>
    </source>
</reference>
<keyword evidence="4" id="KW-1185">Reference proteome</keyword>
<proteinExistence type="predicted"/>
<accession>A0A1B2ABA9</accession>
<dbReference type="PATRIC" id="fig|692370.5.peg.871"/>
<organism evidence="3 4">
    <name type="scientific">Tsuneonella dongtanensis</name>
    <dbReference type="NCBI Taxonomy" id="692370"/>
    <lineage>
        <taxon>Bacteria</taxon>
        <taxon>Pseudomonadati</taxon>
        <taxon>Pseudomonadota</taxon>
        <taxon>Alphaproteobacteria</taxon>
        <taxon>Sphingomonadales</taxon>
        <taxon>Erythrobacteraceae</taxon>
        <taxon>Tsuneonella</taxon>
    </lineage>
</organism>
<protein>
    <recommendedName>
        <fullName evidence="2">Filamentous haemagglutinin FhaB/tRNA nuclease CdiA-like TPS domain-containing protein</fullName>
    </recommendedName>
</protein>
<feature type="signal peptide" evidence="1">
    <location>
        <begin position="1"/>
        <end position="30"/>
    </location>
</feature>
<evidence type="ECO:0000259" key="2">
    <source>
        <dbReference type="SMART" id="SM00912"/>
    </source>
</evidence>